<comment type="caution">
    <text evidence="7">The sequence shown here is derived from an EMBL/GenBank/DDBJ whole genome shotgun (WGS) entry which is preliminary data.</text>
</comment>
<evidence type="ECO:0000313" key="8">
    <source>
        <dbReference type="Proteomes" id="UP001187415"/>
    </source>
</evidence>
<organism evidence="7 8">
    <name type="scientific">Channa striata</name>
    <name type="common">Snakehead murrel</name>
    <name type="synonym">Ophicephalus striatus</name>
    <dbReference type="NCBI Taxonomy" id="64152"/>
    <lineage>
        <taxon>Eukaryota</taxon>
        <taxon>Metazoa</taxon>
        <taxon>Chordata</taxon>
        <taxon>Craniata</taxon>
        <taxon>Vertebrata</taxon>
        <taxon>Euteleostomi</taxon>
        <taxon>Actinopterygii</taxon>
        <taxon>Neopterygii</taxon>
        <taxon>Teleostei</taxon>
        <taxon>Neoteleostei</taxon>
        <taxon>Acanthomorphata</taxon>
        <taxon>Anabantaria</taxon>
        <taxon>Anabantiformes</taxon>
        <taxon>Channoidei</taxon>
        <taxon>Channidae</taxon>
        <taxon>Channa</taxon>
    </lineage>
</organism>
<dbReference type="AlphaFoldDB" id="A0AA88N489"/>
<proteinExistence type="predicted"/>
<feature type="signal peptide" evidence="6">
    <location>
        <begin position="1"/>
        <end position="19"/>
    </location>
</feature>
<dbReference type="Gene3D" id="2.40.128.20">
    <property type="match status" value="1"/>
</dbReference>
<evidence type="ECO:0000256" key="1">
    <source>
        <dbReference type="ARBA" id="ARBA00004613"/>
    </source>
</evidence>
<evidence type="ECO:0000256" key="4">
    <source>
        <dbReference type="ARBA" id="ARBA00023180"/>
    </source>
</evidence>
<evidence type="ECO:0000256" key="3">
    <source>
        <dbReference type="ARBA" id="ARBA00022729"/>
    </source>
</evidence>
<keyword evidence="8" id="KW-1185">Reference proteome</keyword>
<dbReference type="Proteomes" id="UP001187415">
    <property type="component" value="Unassembled WGS sequence"/>
</dbReference>
<name>A0AA88N489_CHASR</name>
<feature type="compositionally biased region" description="Basic and acidic residues" evidence="5">
    <location>
        <begin position="187"/>
        <end position="201"/>
    </location>
</feature>
<evidence type="ECO:0000313" key="7">
    <source>
        <dbReference type="EMBL" id="KAK2849554.1"/>
    </source>
</evidence>
<accession>A0AA88N489</accession>
<keyword evidence="2" id="KW-0964">Secreted</keyword>
<protein>
    <submittedName>
        <fullName evidence="7">Uncharacterized protein</fullName>
    </submittedName>
</protein>
<feature type="chain" id="PRO_5041719287" evidence="6">
    <location>
        <begin position="20"/>
        <end position="201"/>
    </location>
</feature>
<reference evidence="7" key="1">
    <citation type="submission" date="2023-07" db="EMBL/GenBank/DDBJ databases">
        <title>Chromosome-level Genome Assembly of Striped Snakehead (Channa striata).</title>
        <authorList>
            <person name="Liu H."/>
        </authorList>
    </citation>
    <scope>NUCLEOTIDE SEQUENCE</scope>
    <source>
        <strain evidence="7">Gz</strain>
        <tissue evidence="7">Muscle</tissue>
    </source>
</reference>
<dbReference type="InterPro" id="IPR012674">
    <property type="entry name" value="Calycin"/>
</dbReference>
<dbReference type="SUPFAM" id="SSF50814">
    <property type="entry name" value="Lipocalins"/>
    <property type="match status" value="1"/>
</dbReference>
<dbReference type="PANTHER" id="PTHR11967:SF2">
    <property type="entry name" value="ALPHA-1-ACID GLYCOPROTEIN 1"/>
    <property type="match status" value="1"/>
</dbReference>
<keyword evidence="3 6" id="KW-0732">Signal</keyword>
<gene>
    <name evidence="7" type="ORF">Q5P01_009388</name>
</gene>
<dbReference type="GO" id="GO:0005576">
    <property type="term" value="C:extracellular region"/>
    <property type="evidence" value="ECO:0007669"/>
    <property type="project" value="UniProtKB-SubCell"/>
</dbReference>
<evidence type="ECO:0000256" key="5">
    <source>
        <dbReference type="SAM" id="MobiDB-lite"/>
    </source>
</evidence>
<keyword evidence="4" id="KW-0325">Glycoprotein</keyword>
<feature type="region of interest" description="Disordered" evidence="5">
    <location>
        <begin position="182"/>
        <end position="201"/>
    </location>
</feature>
<dbReference type="EMBL" id="JAUPFM010000006">
    <property type="protein sequence ID" value="KAK2849554.1"/>
    <property type="molecule type" value="Genomic_DNA"/>
</dbReference>
<dbReference type="PANTHER" id="PTHR11967">
    <property type="entry name" value="ALPHA-1-ACID GLYCOPROTEIN"/>
    <property type="match status" value="1"/>
</dbReference>
<evidence type="ECO:0000256" key="6">
    <source>
        <dbReference type="SAM" id="SignalP"/>
    </source>
</evidence>
<evidence type="ECO:0000256" key="2">
    <source>
        <dbReference type="ARBA" id="ARBA00022525"/>
    </source>
</evidence>
<sequence length="201" mass="22686">MLVLSVVSAVTLLLSLTAASPTPDDCVHLNKSLSAEDLHTIFGRWILHEAFVLSRHDLFSQILKTISSSQIEFMPTDNNHTVISKHENMRDETCTRYSVTFTIVGNKIQHSPTANATFEAHFLQTCDGCLSMYYTIDTSEQNKGIYLLFYRKAGTQPQTDQETAREQARCLGFLQPPDFTYNQADLCPEKSDANNTKEEEQ</sequence>
<comment type="subcellular location">
    <subcellularLocation>
        <location evidence="1">Secreted</location>
    </subcellularLocation>
</comment>